<dbReference type="STRING" id="3469.A0A4Y7IQG4"/>
<dbReference type="Gene3D" id="1.10.287.3980">
    <property type="match status" value="1"/>
</dbReference>
<comment type="similarity">
    <text evidence="1">Belongs to the bacterial ribosomal protein bL34 family.</text>
</comment>
<dbReference type="PANTHER" id="PTHR14503:SF12">
    <property type="entry name" value="RIBOSOMAL PROTEIN L34"/>
    <property type="match status" value="1"/>
</dbReference>
<gene>
    <name evidence="5" type="ORF">C5167_018148</name>
</gene>
<evidence type="ECO:0000313" key="6">
    <source>
        <dbReference type="Proteomes" id="UP000316621"/>
    </source>
</evidence>
<dbReference type="Pfam" id="PF00468">
    <property type="entry name" value="Ribosomal_L34"/>
    <property type="match status" value="1"/>
</dbReference>
<dbReference type="GO" id="GO:0005762">
    <property type="term" value="C:mitochondrial large ribosomal subunit"/>
    <property type="evidence" value="ECO:0007669"/>
    <property type="project" value="TreeGrafter"/>
</dbReference>
<dbReference type="Gramene" id="RZC49729">
    <property type="protein sequence ID" value="RZC49729"/>
    <property type="gene ID" value="C5167_018148"/>
</dbReference>
<sequence length="149" mass="17176">MSTRTLARTSTSLIKQFLNHPQKPILNQHPQKLLLTQTSNEITPNLFPSFQKFQNNRVYSPESEEEIMNRVSYQGFLYPCGLPSLRFFLPEVDDSSSSEPLSLLPKRTYQPSTIKRKRRHGFFARKATVGGRRVLARRVAKGRSRITVI</sequence>
<dbReference type="EMBL" id="CM010716">
    <property type="protein sequence ID" value="RZC49729.1"/>
    <property type="molecule type" value="Genomic_DNA"/>
</dbReference>
<evidence type="ECO:0000313" key="5">
    <source>
        <dbReference type="EMBL" id="RZC49729.1"/>
    </source>
</evidence>
<dbReference type="OrthoDB" id="431691at2759"/>
<proteinExistence type="inferred from homology"/>
<dbReference type="NCBIfam" id="TIGR01030">
    <property type="entry name" value="rpmH_bact"/>
    <property type="match status" value="1"/>
</dbReference>
<dbReference type="GO" id="GO:0006412">
    <property type="term" value="P:translation"/>
    <property type="evidence" value="ECO:0007669"/>
    <property type="project" value="InterPro"/>
</dbReference>
<dbReference type="InterPro" id="IPR020939">
    <property type="entry name" value="Ribosomal_bL34_CS"/>
</dbReference>
<dbReference type="AlphaFoldDB" id="A0A4Y7IQG4"/>
<dbReference type="InterPro" id="IPR000271">
    <property type="entry name" value="Ribosomal_bL34"/>
</dbReference>
<keyword evidence="2" id="KW-0689">Ribosomal protein</keyword>
<reference evidence="5 6" key="1">
    <citation type="journal article" date="2018" name="Science">
        <title>The opium poppy genome and morphinan production.</title>
        <authorList>
            <person name="Guo L."/>
            <person name="Winzer T."/>
            <person name="Yang X."/>
            <person name="Li Y."/>
            <person name="Ning Z."/>
            <person name="He Z."/>
            <person name="Teodor R."/>
            <person name="Lu Y."/>
            <person name="Bowser T.A."/>
            <person name="Graham I.A."/>
            <person name="Ye K."/>
        </authorList>
    </citation>
    <scope>NUCLEOTIDE SEQUENCE [LARGE SCALE GENOMIC DNA]</scope>
    <source>
        <strain evidence="6">cv. HN1</strain>
        <tissue evidence="5">Leaves</tissue>
    </source>
</reference>
<dbReference type="FunFam" id="1.10.287.3980:FF:000001">
    <property type="entry name" value="Mitochondrial ribosomal protein L34"/>
    <property type="match status" value="1"/>
</dbReference>
<dbReference type="OMA" id="NQHPQKL"/>
<protein>
    <recommendedName>
        <fullName evidence="4">Large ribosomal subunit protein bL34m</fullName>
    </recommendedName>
</protein>
<evidence type="ECO:0000256" key="1">
    <source>
        <dbReference type="ARBA" id="ARBA00010111"/>
    </source>
</evidence>
<dbReference type="PROSITE" id="PS00784">
    <property type="entry name" value="RIBOSOMAL_L34"/>
    <property type="match status" value="1"/>
</dbReference>
<evidence type="ECO:0000256" key="3">
    <source>
        <dbReference type="ARBA" id="ARBA00023274"/>
    </source>
</evidence>
<name>A0A4Y7IQG4_PAPSO</name>
<dbReference type="GO" id="GO:0003735">
    <property type="term" value="F:structural constituent of ribosome"/>
    <property type="evidence" value="ECO:0007669"/>
    <property type="project" value="InterPro"/>
</dbReference>
<organism evidence="5 6">
    <name type="scientific">Papaver somniferum</name>
    <name type="common">Opium poppy</name>
    <dbReference type="NCBI Taxonomy" id="3469"/>
    <lineage>
        <taxon>Eukaryota</taxon>
        <taxon>Viridiplantae</taxon>
        <taxon>Streptophyta</taxon>
        <taxon>Embryophyta</taxon>
        <taxon>Tracheophyta</taxon>
        <taxon>Spermatophyta</taxon>
        <taxon>Magnoliopsida</taxon>
        <taxon>Ranunculales</taxon>
        <taxon>Papaveraceae</taxon>
        <taxon>Papaveroideae</taxon>
        <taxon>Papaver</taxon>
    </lineage>
</organism>
<dbReference type="Proteomes" id="UP000316621">
    <property type="component" value="Chromosome 2"/>
</dbReference>
<keyword evidence="3" id="KW-0687">Ribonucleoprotein</keyword>
<dbReference type="PANTHER" id="PTHR14503">
    <property type="entry name" value="MITOCHONDRIAL RIBOSOMAL PROTEIN 34 FAMILY MEMBER"/>
    <property type="match status" value="1"/>
</dbReference>
<evidence type="ECO:0000256" key="4">
    <source>
        <dbReference type="ARBA" id="ARBA00035274"/>
    </source>
</evidence>
<dbReference type="HAMAP" id="MF_00391">
    <property type="entry name" value="Ribosomal_bL34"/>
    <property type="match status" value="1"/>
</dbReference>
<accession>A0A4Y7IQG4</accession>
<keyword evidence="6" id="KW-1185">Reference proteome</keyword>
<evidence type="ECO:0000256" key="2">
    <source>
        <dbReference type="ARBA" id="ARBA00022980"/>
    </source>
</evidence>